<feature type="region of interest" description="Disordered" evidence="12">
    <location>
        <begin position="1047"/>
        <end position="1076"/>
    </location>
</feature>
<feature type="compositionally biased region" description="Pro residues" evidence="12">
    <location>
        <begin position="782"/>
        <end position="800"/>
    </location>
</feature>
<dbReference type="SUPFAM" id="SSF46689">
    <property type="entry name" value="Homeodomain-like"/>
    <property type="match status" value="1"/>
</dbReference>
<evidence type="ECO:0000259" key="14">
    <source>
        <dbReference type="PROSITE" id="PS51156"/>
    </source>
</evidence>
<feature type="domain" description="ELM2" evidence="14">
    <location>
        <begin position="203"/>
        <end position="331"/>
    </location>
</feature>
<keyword evidence="11" id="KW-0539">Nucleus</keyword>
<feature type="region of interest" description="Disordered" evidence="12">
    <location>
        <begin position="848"/>
        <end position="878"/>
    </location>
</feature>
<keyword evidence="4" id="KW-0479">Metal-binding</keyword>
<dbReference type="OMA" id="MPMPHIK"/>
<dbReference type="GeneTree" id="ENSGT00940000153615"/>
<dbReference type="PROSITE" id="PS51156">
    <property type="entry name" value="ELM2"/>
    <property type="match status" value="1"/>
</dbReference>
<feature type="region of interest" description="Disordered" evidence="12">
    <location>
        <begin position="390"/>
        <end position="438"/>
    </location>
</feature>
<dbReference type="PRINTS" id="PR01222">
    <property type="entry name" value="ATROPHIN"/>
</dbReference>
<dbReference type="InterPro" id="IPR009057">
    <property type="entry name" value="Homeodomain-like_sf"/>
</dbReference>
<comment type="subcellular location">
    <subcellularLocation>
        <location evidence="1">Nucleus</location>
    </subcellularLocation>
</comment>
<feature type="compositionally biased region" description="Low complexity" evidence="12">
    <location>
        <begin position="40"/>
        <end position="53"/>
    </location>
</feature>
<dbReference type="FunFam" id="2.30.30.490:FF:000023">
    <property type="entry name" value="Egg-laying defective protein 27"/>
    <property type="match status" value="1"/>
</dbReference>
<feature type="region of interest" description="Disordered" evidence="12">
    <location>
        <begin position="500"/>
        <end position="829"/>
    </location>
</feature>
<name>A0A8C4QGF4_EPTBU</name>
<evidence type="ECO:0000256" key="12">
    <source>
        <dbReference type="SAM" id="MobiDB-lite"/>
    </source>
</evidence>
<dbReference type="FunFam" id="1.10.10.60:FF:000052">
    <property type="entry name" value="Arginine-glutamic acid dipeptide (RE) repeats"/>
    <property type="match status" value="1"/>
</dbReference>
<evidence type="ECO:0000256" key="7">
    <source>
        <dbReference type="ARBA" id="ARBA00022843"/>
    </source>
</evidence>
<feature type="compositionally biased region" description="Polar residues" evidence="12">
    <location>
        <begin position="597"/>
        <end position="608"/>
    </location>
</feature>
<keyword evidence="2" id="KW-1017">Isopeptide bond</keyword>
<keyword evidence="3" id="KW-0597">Phosphoprotein</keyword>
<keyword evidence="10" id="KW-0804">Transcription</keyword>
<dbReference type="Pfam" id="PF01426">
    <property type="entry name" value="BAH"/>
    <property type="match status" value="1"/>
</dbReference>
<dbReference type="InterPro" id="IPR043151">
    <property type="entry name" value="BAH_sf"/>
</dbReference>
<dbReference type="Gene3D" id="1.10.10.60">
    <property type="entry name" value="Homeodomain-like"/>
    <property type="match status" value="1"/>
</dbReference>
<evidence type="ECO:0000256" key="4">
    <source>
        <dbReference type="ARBA" id="ARBA00022723"/>
    </source>
</evidence>
<keyword evidence="5" id="KW-0863">Zinc-finger</keyword>
<evidence type="ECO:0000313" key="16">
    <source>
        <dbReference type="Ensembl" id="ENSEBUP00000014315.1"/>
    </source>
</evidence>
<evidence type="ECO:0000256" key="2">
    <source>
        <dbReference type="ARBA" id="ARBA00022499"/>
    </source>
</evidence>
<feature type="domain" description="BAH" evidence="13">
    <location>
        <begin position="105"/>
        <end position="243"/>
    </location>
</feature>
<reference evidence="16" key="2">
    <citation type="submission" date="2025-09" db="UniProtKB">
        <authorList>
            <consortium name="Ensembl"/>
        </authorList>
    </citation>
    <scope>IDENTIFICATION</scope>
</reference>
<dbReference type="Gene3D" id="2.30.30.490">
    <property type="match status" value="1"/>
</dbReference>
<dbReference type="SUPFAM" id="SSF57716">
    <property type="entry name" value="Glucocorticoid receptor-like (DNA-binding domain)"/>
    <property type="match status" value="1"/>
</dbReference>
<dbReference type="CDD" id="cd00202">
    <property type="entry name" value="ZnF_GATA"/>
    <property type="match status" value="1"/>
</dbReference>
<evidence type="ECO:0000256" key="11">
    <source>
        <dbReference type="ARBA" id="ARBA00023242"/>
    </source>
</evidence>
<dbReference type="PANTHER" id="PTHR13859">
    <property type="entry name" value="ATROPHIN-RELATED"/>
    <property type="match status" value="1"/>
</dbReference>
<dbReference type="InterPro" id="IPR000949">
    <property type="entry name" value="ELM2_dom"/>
</dbReference>
<feature type="compositionally biased region" description="Pro residues" evidence="12">
    <location>
        <begin position="683"/>
        <end position="720"/>
    </location>
</feature>
<dbReference type="PROSITE" id="PS51293">
    <property type="entry name" value="SANT"/>
    <property type="match status" value="1"/>
</dbReference>
<dbReference type="PANTHER" id="PTHR13859:SF11">
    <property type="entry name" value="GRUNGE, ISOFORM J"/>
    <property type="match status" value="1"/>
</dbReference>
<evidence type="ECO:0000259" key="15">
    <source>
        <dbReference type="PROSITE" id="PS51293"/>
    </source>
</evidence>
<feature type="compositionally biased region" description="Gly residues" evidence="12">
    <location>
        <begin position="563"/>
        <end position="579"/>
    </location>
</feature>
<feature type="compositionally biased region" description="Basic residues" evidence="12">
    <location>
        <begin position="77"/>
        <end position="87"/>
    </location>
</feature>
<evidence type="ECO:0000256" key="1">
    <source>
        <dbReference type="ARBA" id="ARBA00004123"/>
    </source>
</evidence>
<feature type="region of interest" description="Disordered" evidence="12">
    <location>
        <begin position="963"/>
        <end position="1011"/>
    </location>
</feature>
<sequence>MYCICLCRHMAADGGGGAVGFVIGGDTPGLPHTPPPPHSPSSLASTPVPSAAPSRRRRGNESEDDDLGAREAPMRSVRGRKVSRKGRFHRDERGDIAAYVAGDCSAYQPGDCVYIESRRPDIPYFICSIQDFKLNKREHLMMTVKWFYRYSEVPASVYRLLAQDRHSENDSGRDLVIVDPIVKSRELFISDCLDTYHASALRGKCSVQHFSDIFAAKDFQPKQDTFFYILGYNPETRWGFTARKHKGHIWLPSEEEWEEPVWIPSIGDCDLLMYLRAARSVAAYAGLCDGGVMEDGFLAASRDETTINALDTLHVCGYDRGKALETLVNRPVLRSLDRRWTEDETKRFVRGLRQFGKNFFRIRRELLPHKETGDLVTYYYYWKKTAEATSTRPHRRHRRQPAGFRRIKTRTNPPQPPDPLDVSSPSDYGFDSDDSDRELRSPVCRHCYTTVSKDWLTGGRDRLLLCSECRVSFKKYGVLPPSLHHPPAHMTQPPPFMFKPVREEGESGGMVGSSGKHGMRTRRSKTPVCGGHEASRSSTPRSPPSEADSSDGPSGAEFSLGARTGGSIGGSGLGSGGEPGVCTTQTSDPKEIDQDNRSTTPSVASPQEQESDPDTHPNSHTPPYGHVPGKLPSAPPPATSSAPPLPPQLLPRGSDMVAALPTSPNQPQSVPHPTQTPQTHNPLPHPPSTLLPSTHPPVSHPLPPSKPLPPPTTPIPPAHPLKPTVVSGTITGSVIGGVHPPPSHSHHPPHFAALPPNLPPPPALKPLISLSGGSVSSGSALPAPPHPPGNPPPPLHPPALTPQADIPTPLPPTSPSQAPALSTPLPHIDLFKPGTGITGGAVVGSPDVGIVPPLPSPSEDLPAESPPESPLPLPRSPSPEPVPVCNAVHVSASARYYECFPYVHPLNMLCIICRLLQSEYSTSLHCPDCKLRFLRHWDRGTNSCTRTDLAFEPLSGSKLARKREEAARRQSTVRNKPAPSVAPVSATVSQPPQLRPPLYDTATTLHGPSAPPPPATAVAAVPPYLGPDTPALRTLSEYARPHVLSPTARPHPLFGPGHPGPSAHDPPGPQHPGTTPLFYHHGHPHGPLGLYGEGRIGGHGASGYKPGYEIKPPTGMDFEPLHLHPSSGLEAFGFAHRPHPALALGHPFPPLHAVGVGVGVGVGIGLGGERILAMPPGSGGVGPFADRLHAERLASLAAGGHGGSGGEGSAIPRLQLYNVTPHHHQHSHIHSHLHLHQPDALHPGATVHPLMDPLGVPHVARFPFPPGLPPPPVLAPPSEQELLRHSLFGPYRDLPPLNVPHMSASHQLQAVHAQSAEMQRLALEHLWLEFLLTLFCALSSLSVNLSRLKKESDKAL</sequence>
<dbReference type="InterPro" id="IPR001005">
    <property type="entry name" value="SANT/Myb"/>
</dbReference>
<feature type="compositionally biased region" description="Basic residues" evidence="12">
    <location>
        <begin position="392"/>
        <end position="409"/>
    </location>
</feature>
<dbReference type="InterPro" id="IPR001025">
    <property type="entry name" value="BAH_dom"/>
</dbReference>
<dbReference type="Pfam" id="PF00320">
    <property type="entry name" value="GATA"/>
    <property type="match status" value="1"/>
</dbReference>
<evidence type="ECO:0000256" key="10">
    <source>
        <dbReference type="ARBA" id="ARBA00023163"/>
    </source>
</evidence>
<proteinExistence type="predicted"/>
<accession>A0A8C4QGF4</accession>
<keyword evidence="17" id="KW-1185">Reference proteome</keyword>
<dbReference type="GO" id="GO:0008270">
    <property type="term" value="F:zinc ion binding"/>
    <property type="evidence" value="ECO:0007669"/>
    <property type="project" value="UniProtKB-KW"/>
</dbReference>
<dbReference type="GO" id="GO:0005634">
    <property type="term" value="C:nucleus"/>
    <property type="evidence" value="ECO:0007669"/>
    <property type="project" value="UniProtKB-SubCell"/>
</dbReference>
<keyword evidence="6" id="KW-0862">Zinc</keyword>
<evidence type="ECO:0000256" key="3">
    <source>
        <dbReference type="ARBA" id="ARBA00022553"/>
    </source>
</evidence>
<keyword evidence="9" id="KW-0805">Transcription regulation</keyword>
<feature type="compositionally biased region" description="Low complexity" evidence="12">
    <location>
        <begin position="666"/>
        <end position="682"/>
    </location>
</feature>
<dbReference type="Pfam" id="PF03154">
    <property type="entry name" value="Atrophin-1"/>
    <property type="match status" value="2"/>
</dbReference>
<dbReference type="Proteomes" id="UP000694388">
    <property type="component" value="Unplaced"/>
</dbReference>
<evidence type="ECO:0000313" key="17">
    <source>
        <dbReference type="Proteomes" id="UP000694388"/>
    </source>
</evidence>
<reference evidence="16" key="1">
    <citation type="submission" date="2025-08" db="UniProtKB">
        <authorList>
            <consortium name="Ensembl"/>
        </authorList>
    </citation>
    <scope>IDENTIFICATION</scope>
</reference>
<evidence type="ECO:0000256" key="5">
    <source>
        <dbReference type="ARBA" id="ARBA00022771"/>
    </source>
</evidence>
<feature type="compositionally biased region" description="Pro residues" evidence="12">
    <location>
        <begin position="864"/>
        <end position="878"/>
    </location>
</feature>
<feature type="region of interest" description="Disordered" evidence="12">
    <location>
        <begin position="26"/>
        <end position="87"/>
    </location>
</feature>
<dbReference type="SMART" id="SM00717">
    <property type="entry name" value="SANT"/>
    <property type="match status" value="1"/>
</dbReference>
<dbReference type="SMART" id="SM00439">
    <property type="entry name" value="BAH"/>
    <property type="match status" value="1"/>
</dbReference>
<dbReference type="SMART" id="SM00401">
    <property type="entry name" value="ZnF_GATA"/>
    <property type="match status" value="1"/>
</dbReference>
<dbReference type="InterPro" id="IPR002951">
    <property type="entry name" value="Atrophin-like"/>
</dbReference>
<protein>
    <submittedName>
        <fullName evidence="16">Arginine-glutamic acid dipeptide repeats</fullName>
    </submittedName>
</protein>
<dbReference type="InterPro" id="IPR017884">
    <property type="entry name" value="SANT_dom"/>
</dbReference>
<feature type="domain" description="SANT" evidence="15">
    <location>
        <begin position="335"/>
        <end position="387"/>
    </location>
</feature>
<keyword evidence="7" id="KW-0832">Ubl conjugation</keyword>
<dbReference type="GO" id="GO:0003682">
    <property type="term" value="F:chromatin binding"/>
    <property type="evidence" value="ECO:0007669"/>
    <property type="project" value="InterPro"/>
</dbReference>
<dbReference type="GO" id="GO:0003714">
    <property type="term" value="F:transcription corepressor activity"/>
    <property type="evidence" value="ECO:0007669"/>
    <property type="project" value="TreeGrafter"/>
</dbReference>
<evidence type="ECO:0000256" key="8">
    <source>
        <dbReference type="ARBA" id="ARBA00022990"/>
    </source>
</evidence>
<dbReference type="GO" id="GO:0043565">
    <property type="term" value="F:sequence-specific DNA binding"/>
    <property type="evidence" value="ECO:0007669"/>
    <property type="project" value="InterPro"/>
</dbReference>
<organism evidence="16 17">
    <name type="scientific">Eptatretus burgeri</name>
    <name type="common">Inshore hagfish</name>
    <dbReference type="NCBI Taxonomy" id="7764"/>
    <lineage>
        <taxon>Eukaryota</taxon>
        <taxon>Metazoa</taxon>
        <taxon>Chordata</taxon>
        <taxon>Craniata</taxon>
        <taxon>Vertebrata</taxon>
        <taxon>Cyclostomata</taxon>
        <taxon>Myxini</taxon>
        <taxon>Myxiniformes</taxon>
        <taxon>Myxinidae</taxon>
        <taxon>Eptatretinae</taxon>
        <taxon>Eptatretus</taxon>
    </lineage>
</organism>
<dbReference type="Ensembl" id="ENSEBUT00000014891.1">
    <property type="protein sequence ID" value="ENSEBUP00000014315.1"/>
    <property type="gene ID" value="ENSEBUG00000008974.1"/>
</dbReference>
<dbReference type="InterPro" id="IPR017993">
    <property type="entry name" value="Atrophin-1"/>
</dbReference>
<evidence type="ECO:0000256" key="6">
    <source>
        <dbReference type="ARBA" id="ARBA00022833"/>
    </source>
</evidence>
<dbReference type="InterPro" id="IPR000679">
    <property type="entry name" value="Znf_GATA"/>
</dbReference>
<feature type="compositionally biased region" description="Pro residues" evidence="12">
    <location>
        <begin position="633"/>
        <end position="649"/>
    </location>
</feature>
<evidence type="ECO:0000259" key="13">
    <source>
        <dbReference type="PROSITE" id="PS51038"/>
    </source>
</evidence>
<gene>
    <name evidence="16" type="primary">RERE</name>
</gene>
<keyword evidence="8" id="KW-0007">Acetylation</keyword>
<dbReference type="PROSITE" id="PS51038">
    <property type="entry name" value="BAH"/>
    <property type="match status" value="1"/>
</dbReference>
<evidence type="ECO:0000256" key="9">
    <source>
        <dbReference type="ARBA" id="ARBA00023015"/>
    </source>
</evidence>
<feature type="compositionally biased region" description="Low complexity" evidence="12">
    <location>
        <begin position="765"/>
        <end position="781"/>
    </location>
</feature>
<dbReference type="CDD" id="cd11661">
    <property type="entry name" value="SANT_MTA3_like"/>
    <property type="match status" value="1"/>
</dbReference>